<keyword evidence="9 12" id="KW-0324">Glycolysis</keyword>
<dbReference type="SFLD" id="SFLDG00178">
    <property type="entry name" value="enolase"/>
    <property type="match status" value="1"/>
</dbReference>
<comment type="cofactor">
    <cofactor evidence="15">
        <name>Mg(2+)</name>
        <dbReference type="ChEBI" id="CHEBI:18420"/>
    </cofactor>
    <text evidence="15">Mg(2+) is required for catalysis and for stabilizing the dimer.</text>
</comment>
<dbReference type="Gene3D" id="3.30.390.10">
    <property type="entry name" value="Enolase-like, N-terminal domain"/>
    <property type="match status" value="1"/>
</dbReference>
<dbReference type="AlphaFoldDB" id="A0A1R3WGL8"/>
<feature type="binding site" evidence="12 15">
    <location>
        <position position="285"/>
    </location>
    <ligand>
        <name>Mg(2+)</name>
        <dbReference type="ChEBI" id="CHEBI:18420"/>
    </ligand>
</feature>
<comment type="catalytic activity">
    <reaction evidence="12">
        <text>(2R)-2-phosphoglycerate = phosphoenolpyruvate + H2O</text>
        <dbReference type="Rhea" id="RHEA:10164"/>
        <dbReference type="ChEBI" id="CHEBI:15377"/>
        <dbReference type="ChEBI" id="CHEBI:58289"/>
        <dbReference type="ChEBI" id="CHEBI:58702"/>
        <dbReference type="EC" id="4.2.1.11"/>
    </reaction>
</comment>
<dbReference type="PROSITE" id="PS00164">
    <property type="entry name" value="ENOLASE"/>
    <property type="match status" value="1"/>
</dbReference>
<feature type="binding site" evidence="12 15">
    <location>
        <position position="312"/>
    </location>
    <ligand>
        <name>Mg(2+)</name>
        <dbReference type="ChEBI" id="CHEBI:18420"/>
    </ligand>
</feature>
<dbReference type="Gene3D" id="3.20.20.120">
    <property type="entry name" value="Enolase-like C-terminal domain"/>
    <property type="match status" value="1"/>
</dbReference>
<evidence type="ECO:0000256" key="12">
    <source>
        <dbReference type="HAMAP-Rule" id="MF_00318"/>
    </source>
</evidence>
<feature type="domain" description="Enolase C-terminal TIM barrel" evidence="16">
    <location>
        <begin position="139"/>
        <end position="425"/>
    </location>
</feature>
<dbReference type="GO" id="GO:0009986">
    <property type="term" value="C:cell surface"/>
    <property type="evidence" value="ECO:0007669"/>
    <property type="project" value="UniProtKB-SubCell"/>
</dbReference>
<keyword evidence="5 12" id="KW-0963">Cytoplasm</keyword>
<evidence type="ECO:0000256" key="11">
    <source>
        <dbReference type="ARBA" id="ARBA00045763"/>
    </source>
</evidence>
<feature type="binding site" evidence="12">
    <location>
        <position position="163"/>
    </location>
    <ligand>
        <name>(2R)-2-phosphoglycerate</name>
        <dbReference type="ChEBI" id="CHEBI:58289"/>
    </ligand>
</feature>
<dbReference type="FunFam" id="3.30.390.10:FF:000001">
    <property type="entry name" value="Enolase"/>
    <property type="match status" value="1"/>
</dbReference>
<dbReference type="InterPro" id="IPR020811">
    <property type="entry name" value="Enolase_N"/>
</dbReference>
<feature type="binding site" evidence="12">
    <location>
        <position position="388"/>
    </location>
    <ligand>
        <name>(2R)-2-phosphoglycerate</name>
        <dbReference type="ChEBI" id="CHEBI:58289"/>
    </ligand>
</feature>
<evidence type="ECO:0000256" key="7">
    <source>
        <dbReference type="ARBA" id="ARBA00022723"/>
    </source>
</evidence>
<feature type="binding site" evidence="12 15">
    <location>
        <position position="242"/>
    </location>
    <ligand>
        <name>Mg(2+)</name>
        <dbReference type="ChEBI" id="CHEBI:18420"/>
    </ligand>
</feature>
<evidence type="ECO:0000256" key="14">
    <source>
        <dbReference type="PIRSR" id="PIRSR001400-2"/>
    </source>
</evidence>
<keyword evidence="6 12" id="KW-0964">Secreted</keyword>
<dbReference type="GO" id="GO:0000287">
    <property type="term" value="F:magnesium ion binding"/>
    <property type="evidence" value="ECO:0007669"/>
    <property type="project" value="UniProtKB-UniRule"/>
</dbReference>
<dbReference type="SUPFAM" id="SSF51604">
    <property type="entry name" value="Enolase C-terminal domain-like"/>
    <property type="match status" value="1"/>
</dbReference>
<feature type="domain" description="Enolase N-terminal" evidence="17">
    <location>
        <begin position="4"/>
        <end position="134"/>
    </location>
</feature>
<dbReference type="SUPFAM" id="SSF54826">
    <property type="entry name" value="Enolase N-terminal domain-like"/>
    <property type="match status" value="1"/>
</dbReference>
<keyword evidence="7 12" id="KW-0479">Metal-binding</keyword>
<comment type="similarity">
    <text evidence="2 12">Belongs to the enolase family.</text>
</comment>
<dbReference type="InterPro" id="IPR000941">
    <property type="entry name" value="Enolase"/>
</dbReference>
<dbReference type="RefSeq" id="WP_076658247.1">
    <property type="nucleotide sequence ID" value="NZ_FTPR01000001.1"/>
</dbReference>
<evidence type="ECO:0000259" key="16">
    <source>
        <dbReference type="SMART" id="SM01192"/>
    </source>
</evidence>
<feature type="binding site" evidence="14">
    <location>
        <position position="388"/>
    </location>
    <ligand>
        <name>substrate</name>
    </ligand>
</feature>
<dbReference type="PRINTS" id="PR00148">
    <property type="entry name" value="ENOLASE"/>
</dbReference>
<evidence type="ECO:0000313" key="19">
    <source>
        <dbReference type="Proteomes" id="UP000186997"/>
    </source>
</evidence>
<dbReference type="InterPro" id="IPR036849">
    <property type="entry name" value="Enolase-like_C_sf"/>
</dbReference>
<feature type="binding site" evidence="14">
    <location>
        <position position="155"/>
    </location>
    <ligand>
        <name>substrate</name>
    </ligand>
</feature>
<evidence type="ECO:0000256" key="1">
    <source>
        <dbReference type="ARBA" id="ARBA00005031"/>
    </source>
</evidence>
<dbReference type="Pfam" id="PF03952">
    <property type="entry name" value="Enolase_N"/>
    <property type="match status" value="1"/>
</dbReference>
<evidence type="ECO:0000256" key="4">
    <source>
        <dbReference type="ARBA" id="ARBA00017068"/>
    </source>
</evidence>
<dbReference type="InterPro" id="IPR029017">
    <property type="entry name" value="Enolase-like_N"/>
</dbReference>
<protein>
    <recommendedName>
        <fullName evidence="4 12">Enolase</fullName>
        <ecNumber evidence="3 12">4.2.1.11</ecNumber>
    </recommendedName>
    <alternativeName>
        <fullName evidence="12">2-phospho-D-glycerate hydro-lyase</fullName>
    </alternativeName>
    <alternativeName>
        <fullName evidence="12">2-phosphoglycerate dehydratase</fullName>
    </alternativeName>
</protein>
<dbReference type="OrthoDB" id="9804716at2"/>
<dbReference type="GO" id="GO:0006096">
    <property type="term" value="P:glycolytic process"/>
    <property type="evidence" value="ECO:0007669"/>
    <property type="project" value="UniProtKB-UniRule"/>
</dbReference>
<comment type="function">
    <text evidence="11 12">Catalyzes the reversible conversion of 2-phosphoglycerate (2-PG) into phosphoenolpyruvate (PEP). It is essential for the degradation of carbohydrates via glycolysis.</text>
</comment>
<keyword evidence="19" id="KW-1185">Reference proteome</keyword>
<evidence type="ECO:0000256" key="13">
    <source>
        <dbReference type="PIRSR" id="PIRSR001400-1"/>
    </source>
</evidence>
<dbReference type="PIRSF" id="PIRSF001400">
    <property type="entry name" value="Enolase"/>
    <property type="match status" value="1"/>
</dbReference>
<reference evidence="19" key="1">
    <citation type="submission" date="2017-01" db="EMBL/GenBank/DDBJ databases">
        <authorList>
            <person name="Varghese N."/>
            <person name="Submissions S."/>
        </authorList>
    </citation>
    <scope>NUCLEOTIDE SEQUENCE [LARGE SCALE GENOMIC DNA]</scope>
    <source>
        <strain evidence="19">DSM 29591</strain>
    </source>
</reference>
<evidence type="ECO:0000256" key="5">
    <source>
        <dbReference type="ARBA" id="ARBA00022490"/>
    </source>
</evidence>
<keyword evidence="10 12" id="KW-0456">Lyase</keyword>
<dbReference type="GO" id="GO:0004634">
    <property type="term" value="F:phosphopyruvate hydratase activity"/>
    <property type="evidence" value="ECO:0007669"/>
    <property type="project" value="UniProtKB-UniRule"/>
</dbReference>
<dbReference type="SMART" id="SM01193">
    <property type="entry name" value="Enolase_N"/>
    <property type="match status" value="1"/>
</dbReference>
<comment type="pathway">
    <text evidence="1 12">Carbohydrate degradation; glycolysis; pyruvate from D-glyceraldehyde 3-phosphate: step 4/5.</text>
</comment>
<proteinExistence type="inferred from homology"/>
<dbReference type="PANTHER" id="PTHR11902:SF1">
    <property type="entry name" value="ENOLASE"/>
    <property type="match status" value="1"/>
</dbReference>
<dbReference type="UniPathway" id="UPA00109">
    <property type="reaction ID" value="UER00187"/>
</dbReference>
<feature type="binding site" evidence="14">
    <location>
        <position position="164"/>
    </location>
    <ligand>
        <name>substrate</name>
    </ligand>
</feature>
<dbReference type="PANTHER" id="PTHR11902">
    <property type="entry name" value="ENOLASE"/>
    <property type="match status" value="1"/>
</dbReference>
<dbReference type="FunFam" id="3.20.20.120:FF:000001">
    <property type="entry name" value="Enolase"/>
    <property type="match status" value="1"/>
</dbReference>
<evidence type="ECO:0000259" key="17">
    <source>
        <dbReference type="SMART" id="SM01193"/>
    </source>
</evidence>
<keyword evidence="8 12" id="KW-0460">Magnesium</keyword>
<dbReference type="GO" id="GO:0005576">
    <property type="term" value="C:extracellular region"/>
    <property type="evidence" value="ECO:0007669"/>
    <property type="project" value="UniProtKB-SubCell"/>
</dbReference>
<dbReference type="EMBL" id="FTPR01000001">
    <property type="protein sequence ID" value="SIT77240.1"/>
    <property type="molecule type" value="Genomic_DNA"/>
</dbReference>
<feature type="binding site" evidence="14">
    <location>
        <begin position="364"/>
        <end position="367"/>
    </location>
    <ligand>
        <name>substrate</name>
    </ligand>
</feature>
<dbReference type="CDD" id="cd03313">
    <property type="entry name" value="enolase"/>
    <property type="match status" value="1"/>
</dbReference>
<dbReference type="SMART" id="SM01192">
    <property type="entry name" value="Enolase_C"/>
    <property type="match status" value="1"/>
</dbReference>
<evidence type="ECO:0000256" key="3">
    <source>
        <dbReference type="ARBA" id="ARBA00012058"/>
    </source>
</evidence>
<name>A0A1R3WGL8_9RHOB</name>
<dbReference type="HAMAP" id="MF_00318">
    <property type="entry name" value="Enolase"/>
    <property type="match status" value="1"/>
</dbReference>
<dbReference type="InterPro" id="IPR020810">
    <property type="entry name" value="Enolase_C"/>
</dbReference>
<dbReference type="STRING" id="287098.SAMN05421665_0527"/>
<accession>A0A1R3WGL8</accession>
<dbReference type="GO" id="GO:0000015">
    <property type="term" value="C:phosphopyruvate hydratase complex"/>
    <property type="evidence" value="ECO:0007669"/>
    <property type="project" value="InterPro"/>
</dbReference>
<feature type="binding site" evidence="14">
    <location>
        <position position="285"/>
    </location>
    <ligand>
        <name>substrate</name>
    </ligand>
</feature>
<evidence type="ECO:0000313" key="18">
    <source>
        <dbReference type="EMBL" id="SIT77240.1"/>
    </source>
</evidence>
<dbReference type="SFLD" id="SFLDS00001">
    <property type="entry name" value="Enolase"/>
    <property type="match status" value="1"/>
</dbReference>
<gene>
    <name evidence="12" type="primary">eno</name>
    <name evidence="18" type="ORF">SAMN05421665_0527</name>
</gene>
<evidence type="ECO:0000256" key="2">
    <source>
        <dbReference type="ARBA" id="ARBA00009604"/>
    </source>
</evidence>
<evidence type="ECO:0000256" key="10">
    <source>
        <dbReference type="ARBA" id="ARBA00023239"/>
    </source>
</evidence>
<feature type="active site" description="Proton acceptor" evidence="12 13">
    <location>
        <position position="337"/>
    </location>
</feature>
<feature type="active site" description="Proton donor" evidence="12 13">
    <location>
        <position position="205"/>
    </location>
</feature>
<dbReference type="InterPro" id="IPR020809">
    <property type="entry name" value="Enolase_CS"/>
</dbReference>
<evidence type="ECO:0000256" key="9">
    <source>
        <dbReference type="ARBA" id="ARBA00023152"/>
    </source>
</evidence>
<organism evidence="18 19">
    <name type="scientific">Yoonia rosea</name>
    <dbReference type="NCBI Taxonomy" id="287098"/>
    <lineage>
        <taxon>Bacteria</taxon>
        <taxon>Pseudomonadati</taxon>
        <taxon>Pseudomonadota</taxon>
        <taxon>Alphaproteobacteria</taxon>
        <taxon>Rhodobacterales</taxon>
        <taxon>Paracoccaceae</taxon>
        <taxon>Yoonia</taxon>
    </lineage>
</organism>
<dbReference type="EC" id="4.2.1.11" evidence="3 12"/>
<evidence type="ECO:0000256" key="8">
    <source>
        <dbReference type="ARBA" id="ARBA00022842"/>
    </source>
</evidence>
<feature type="binding site" evidence="12">
    <location>
        <position position="337"/>
    </location>
    <ligand>
        <name>(2R)-2-phosphoglycerate</name>
        <dbReference type="ChEBI" id="CHEBI:58289"/>
    </ligand>
</feature>
<evidence type="ECO:0000256" key="6">
    <source>
        <dbReference type="ARBA" id="ARBA00022525"/>
    </source>
</evidence>
<evidence type="ECO:0000256" key="15">
    <source>
        <dbReference type="PIRSR" id="PIRSR001400-3"/>
    </source>
</evidence>
<feature type="binding site" evidence="14">
    <location>
        <position position="312"/>
    </location>
    <ligand>
        <name>substrate</name>
    </ligand>
</feature>
<dbReference type="Proteomes" id="UP000186997">
    <property type="component" value="Unassembled WGS sequence"/>
</dbReference>
<feature type="binding site" evidence="12">
    <location>
        <position position="366"/>
    </location>
    <ligand>
        <name>(2R)-2-phosphoglycerate</name>
        <dbReference type="ChEBI" id="CHEBI:58289"/>
    </ligand>
</feature>
<comment type="subcellular location">
    <subcellularLocation>
        <location evidence="12">Cytoplasm</location>
    </subcellularLocation>
    <subcellularLocation>
        <location evidence="12">Secreted</location>
    </subcellularLocation>
    <subcellularLocation>
        <location evidence="12">Cell surface</location>
    </subcellularLocation>
    <text evidence="12">Fractions of enolase are present in both the cytoplasm and on the cell surface.</text>
</comment>
<dbReference type="Pfam" id="PF00113">
    <property type="entry name" value="Enolase_C"/>
    <property type="match status" value="1"/>
</dbReference>
<feature type="binding site" evidence="12">
    <location>
        <position position="367"/>
    </location>
    <ligand>
        <name>(2R)-2-phosphoglycerate</name>
        <dbReference type="ChEBI" id="CHEBI:58289"/>
    </ligand>
</feature>
<comment type="cofactor">
    <cofactor evidence="12">
        <name>Mg(2+)</name>
        <dbReference type="ChEBI" id="CHEBI:18420"/>
    </cofactor>
    <text evidence="12">Binds a second Mg(2+) ion via substrate during catalysis.</text>
</comment>
<dbReference type="NCBIfam" id="TIGR01060">
    <property type="entry name" value="eno"/>
    <property type="match status" value="1"/>
</dbReference>
<sequence length="425" mass="45207">MSTIIDIHAREILDSRGNPTVEVDVILEDGTMGRAAVPSGASTGAHEAVEKRDGDKSRYMGKGVLEAVAAVNGEIAEAILGFDATEQVAIDMAMIELDGTPNKARLGANAILGVSMAVAKAAADFTAQPLFRYIGGTSARTLPVPMMNIINGGEHADNPIDIQEFMIMPVSAENIREAVRMGSEVFHTLKKELSAAGQNTGIGDEGGFAPNLASTRVALDFIMTSIKKAGYEPGKDIYLALDCAATEYYKGGKYEMVGEGVSLTSAENAAYLAKLVEDYPIISIEDGMSEDDWDGWKTLTDMIGDKVQLVGDDLFVTNPARLADGIAKGSANSMLVKVNQIGTLTETLQAVDMAHRAKFTNVMSHRSGETEDATIADLAVATNCGQIKTGSLSRSDRLAKYNQLIRIEEMLGETAVYAGRSILKG</sequence>
<dbReference type="SFLD" id="SFLDF00002">
    <property type="entry name" value="enolase"/>
    <property type="match status" value="1"/>
</dbReference>